<proteinExistence type="predicted"/>
<dbReference type="AlphaFoldDB" id="A0A1A8EFB6"/>
<reference evidence="1" key="1">
    <citation type="submission" date="2016-05" db="EMBL/GenBank/DDBJ databases">
        <authorList>
            <person name="Lavstsen T."/>
            <person name="Jespersen J.S."/>
        </authorList>
    </citation>
    <scope>NUCLEOTIDE SEQUENCE</scope>
    <source>
        <tissue evidence="1">Brain</tissue>
    </source>
</reference>
<feature type="non-terminal residue" evidence="1">
    <location>
        <position position="36"/>
    </location>
</feature>
<accession>A0A1A8EFB6</accession>
<gene>
    <name evidence="1" type="primary">MVB12A</name>
</gene>
<name>A0A1A8EFB6_NOTKA</name>
<organism evidence="1">
    <name type="scientific">Nothobranchius kadleci</name>
    <name type="common">African annual killifish</name>
    <dbReference type="NCBI Taxonomy" id="1051664"/>
    <lineage>
        <taxon>Eukaryota</taxon>
        <taxon>Metazoa</taxon>
        <taxon>Chordata</taxon>
        <taxon>Craniata</taxon>
        <taxon>Vertebrata</taxon>
        <taxon>Euteleostomi</taxon>
        <taxon>Actinopterygii</taxon>
        <taxon>Neopterygii</taxon>
        <taxon>Teleostei</taxon>
        <taxon>Neoteleostei</taxon>
        <taxon>Acanthomorphata</taxon>
        <taxon>Ovalentaria</taxon>
        <taxon>Atherinomorphae</taxon>
        <taxon>Cyprinodontiformes</taxon>
        <taxon>Nothobranchiidae</taxon>
        <taxon>Nothobranchius</taxon>
    </lineage>
</organism>
<dbReference type="EMBL" id="HAEA01016108">
    <property type="protein sequence ID" value="SBQ44589.1"/>
    <property type="molecule type" value="Transcribed_RNA"/>
</dbReference>
<protein>
    <submittedName>
        <fullName evidence="1">Multivesicular body subunit 12A</fullName>
    </submittedName>
</protein>
<feature type="non-terminal residue" evidence="1">
    <location>
        <position position="1"/>
    </location>
</feature>
<evidence type="ECO:0000313" key="1">
    <source>
        <dbReference type="EMBL" id="SBQ44589.1"/>
    </source>
</evidence>
<reference evidence="1" key="2">
    <citation type="submission" date="2016-06" db="EMBL/GenBank/DDBJ databases">
        <title>The genome of a short-lived fish provides insights into sex chromosome evolution and the genetic control of aging.</title>
        <authorList>
            <person name="Reichwald K."/>
            <person name="Felder M."/>
            <person name="Petzold A."/>
            <person name="Koch P."/>
            <person name="Groth M."/>
            <person name="Platzer M."/>
        </authorList>
    </citation>
    <scope>NUCLEOTIDE SEQUENCE</scope>
    <source>
        <tissue evidence="1">Brain</tissue>
    </source>
</reference>
<sequence>PSQTLKTSTITRFLWRNLLPRGPDHPSQQKLLHQLR</sequence>